<comment type="subcellular location">
    <subcellularLocation>
        <location evidence="1">Nucleus</location>
    </subcellularLocation>
</comment>
<dbReference type="InterPro" id="IPR012583">
    <property type="entry name" value="RIX1_N"/>
</dbReference>
<keyword evidence="3" id="KW-0539">Nucleus</keyword>
<gene>
    <name evidence="6" type="ORF">RN001_015819</name>
</gene>
<dbReference type="GO" id="GO:0006364">
    <property type="term" value="P:rRNA processing"/>
    <property type="evidence" value="ECO:0007669"/>
    <property type="project" value="TreeGrafter"/>
</dbReference>
<dbReference type="Proteomes" id="UP001353858">
    <property type="component" value="Unassembled WGS sequence"/>
</dbReference>
<feature type="compositionally biased region" description="Polar residues" evidence="4">
    <location>
        <begin position="660"/>
        <end position="685"/>
    </location>
</feature>
<feature type="compositionally biased region" description="Polar residues" evidence="4">
    <location>
        <begin position="1041"/>
        <end position="1076"/>
    </location>
</feature>
<evidence type="ECO:0000313" key="7">
    <source>
        <dbReference type="Proteomes" id="UP001353858"/>
    </source>
</evidence>
<dbReference type="AlphaFoldDB" id="A0AAN7SMV5"/>
<evidence type="ECO:0000259" key="5">
    <source>
        <dbReference type="Pfam" id="PF08167"/>
    </source>
</evidence>
<protein>
    <recommendedName>
        <fullName evidence="5">Pre-rRNA-processing protein RIX1 N-terminal domain-containing protein</fullName>
    </recommendedName>
</protein>
<dbReference type="PANTHER" id="PTHR34105:SF1">
    <property type="entry name" value="PROLINE-, GLUTAMIC ACID- AND LEUCINE-RICH PROTEIN 1"/>
    <property type="match status" value="1"/>
</dbReference>
<comment type="caution">
    <text evidence="6">The sequence shown here is derived from an EMBL/GenBank/DDBJ whole genome shotgun (WGS) entry which is preliminary data.</text>
</comment>
<accession>A0AAN7SMV5</accession>
<feature type="region of interest" description="Disordered" evidence="4">
    <location>
        <begin position="1041"/>
        <end position="1080"/>
    </location>
</feature>
<proteinExistence type="inferred from homology"/>
<dbReference type="EMBL" id="JARPUR010000008">
    <property type="protein sequence ID" value="KAK4871695.1"/>
    <property type="molecule type" value="Genomic_DNA"/>
</dbReference>
<evidence type="ECO:0000313" key="6">
    <source>
        <dbReference type="EMBL" id="KAK4871695.1"/>
    </source>
</evidence>
<sequence length="1167" mass="132377">MEKTKVIQQLEQLVKGQIRSSTLQETIKVVQDLHGFLCYKLEVNKIVVWYINRLIDIPETQGAGLKLLNSIFFKIPQQLILANCSSWMPKFLHLDATNSTRVVQNEHKIEIIYKIIQVCNGNRSFDRLLICNLQKLLQICFSIRSSSYVHETGLKCIMICIEKYTRACIPFQTKVEQYLTKYVIRDAPTRMIATVGSTFHLLQRITEGMDNNVNQQNNWTTQFYKLCATIHNIYNNFLPNVADRIANTDFFTESFSIDSIESSNCSRYDKQNQRATVLRNLVIFLNQMLLEKYPYKKTVQIPLVLFVIKRGLSIDVYDNYHNSIEEMQFNILLCNHQIELLYLLRSFIACFKGNLLPFYMIISEMITNCLERCKKRYFENSCKYQTAVYEVLSFWVFTIKNKLNPKMHNKIITTILVETTPKVPRVILTLNKKLSKNQLPMTRMKNKRPKNENLCVPGEGLTIDFFKMKEMRCMSALKCCISLLENVQLQLDEHTFFELFKIVTSTIMAINAGIAEHPYNNANCAVLLYKVLRAIFHQERYCAKPFIQLSIQLFTAGENSKFNKDVTAVCNNSLDTMEKICQPICPTSSVPIRHANLTDFNPFIEFFNTDSSQNSDDNYANFIAALSMHTYGSNLPSTSKIRTSNIDLGSDNITDETPDDTLTISTPSENSRTTEENTSFEGSSNFFDDYTDDVTLCSTLPYDSSLPSTSKESMLDMDISDITEENLDDTVTISQDTTIFEEIEEQNNRVSDLIQLNLEEPSQTIEQNKVEAPAILKDANNQSRPLQKSSLEELLAVVENRIVLLSNQTIEQDKQNVSDNESNASLDHLNDSCTDCDVTLSTTLVNNSSLSSSSKITVLDMRAVELNDEIIQQKLDDTLPILNDTTVPENSQIIKQRTSFEVSDSITRNSSRNLDDHNYSIISLSSTLSDDSISENKYKINVLDTEVIDISDDVIEQNLDDTLIISKDTTVPEQNQSFNSSTNSSFNLGDAYTDPVDASATTLAYDASLPSTSKINTLDTEVFETSDDVIDPMLDDTLTFSKDTTVPEQNQSFKLSDNSRNSSFNLSDASLPNNLYDSDTDSDDMLSTTVIYNSSSPSGDITKQKLDDTLTIVKDTKVPEPVKLNLARSSLNEEEEGEPPLKQMKIDADLNEKELKLASSNNKINDL</sequence>
<feature type="domain" description="Pre-rRNA-processing protein RIX1 N-terminal" evidence="5">
    <location>
        <begin position="58"/>
        <end position="187"/>
    </location>
</feature>
<dbReference type="Pfam" id="PF08167">
    <property type="entry name" value="RIX1"/>
    <property type="match status" value="1"/>
</dbReference>
<name>A0AAN7SMV5_9COLE</name>
<evidence type="ECO:0000256" key="1">
    <source>
        <dbReference type="ARBA" id="ARBA00004123"/>
    </source>
</evidence>
<evidence type="ECO:0000256" key="4">
    <source>
        <dbReference type="SAM" id="MobiDB-lite"/>
    </source>
</evidence>
<feature type="region of interest" description="Disordered" evidence="4">
    <location>
        <begin position="649"/>
        <end position="685"/>
    </location>
</feature>
<dbReference type="PANTHER" id="PTHR34105">
    <property type="entry name" value="PROLINE-, GLUTAMIC ACID- AND LEUCINE-RICH PROTEIN 1"/>
    <property type="match status" value="1"/>
</dbReference>
<keyword evidence="7" id="KW-1185">Reference proteome</keyword>
<evidence type="ECO:0000256" key="2">
    <source>
        <dbReference type="ARBA" id="ARBA00010511"/>
    </source>
</evidence>
<organism evidence="6 7">
    <name type="scientific">Aquatica leii</name>
    <dbReference type="NCBI Taxonomy" id="1421715"/>
    <lineage>
        <taxon>Eukaryota</taxon>
        <taxon>Metazoa</taxon>
        <taxon>Ecdysozoa</taxon>
        <taxon>Arthropoda</taxon>
        <taxon>Hexapoda</taxon>
        <taxon>Insecta</taxon>
        <taxon>Pterygota</taxon>
        <taxon>Neoptera</taxon>
        <taxon>Endopterygota</taxon>
        <taxon>Coleoptera</taxon>
        <taxon>Polyphaga</taxon>
        <taxon>Elateriformia</taxon>
        <taxon>Elateroidea</taxon>
        <taxon>Lampyridae</taxon>
        <taxon>Luciolinae</taxon>
        <taxon>Aquatica</taxon>
    </lineage>
</organism>
<reference evidence="7" key="1">
    <citation type="submission" date="2023-01" db="EMBL/GenBank/DDBJ databases">
        <title>Key to firefly adult light organ development and bioluminescence: homeobox transcription factors regulate luciferase expression and transportation to peroxisome.</title>
        <authorList>
            <person name="Fu X."/>
        </authorList>
    </citation>
    <scope>NUCLEOTIDE SEQUENCE [LARGE SCALE GENOMIC DNA]</scope>
</reference>
<evidence type="ECO:0000256" key="3">
    <source>
        <dbReference type="ARBA" id="ARBA00023242"/>
    </source>
</evidence>
<comment type="similarity">
    <text evidence="2">Belongs to the RIX1/PELP1 family.</text>
</comment>
<dbReference type="GO" id="GO:0005634">
    <property type="term" value="C:nucleus"/>
    <property type="evidence" value="ECO:0007669"/>
    <property type="project" value="UniProtKB-SubCell"/>
</dbReference>